<dbReference type="FunFam" id="3.30.950.10:FF:000001">
    <property type="entry name" value="Siroheme synthase"/>
    <property type="match status" value="1"/>
</dbReference>
<dbReference type="PANTHER" id="PTHR45790:SF1">
    <property type="entry name" value="SIROHEME SYNTHASE"/>
    <property type="match status" value="1"/>
</dbReference>
<evidence type="ECO:0000256" key="11">
    <source>
        <dbReference type="ARBA" id="ARBA00047561"/>
    </source>
</evidence>
<dbReference type="GO" id="GO:0004851">
    <property type="term" value="F:uroporphyrin-III C-methyltransferase activity"/>
    <property type="evidence" value="ECO:0007669"/>
    <property type="project" value="UniProtKB-EC"/>
</dbReference>
<dbReference type="Gene3D" id="1.10.8.210">
    <property type="entry name" value="Sirohaem synthase, dimerisation domain"/>
    <property type="match status" value="1"/>
</dbReference>
<keyword evidence="8 14" id="KW-0456">Lyase</keyword>
<dbReference type="NCBIfam" id="NF007922">
    <property type="entry name" value="PRK10637.1"/>
    <property type="match status" value="1"/>
</dbReference>
<evidence type="ECO:0000256" key="10">
    <source>
        <dbReference type="ARBA" id="ARBA00023268"/>
    </source>
</evidence>
<feature type="domain" description="Tetrapyrrole methylase" evidence="12">
    <location>
        <begin position="219"/>
        <end position="428"/>
    </location>
</feature>
<keyword evidence="2" id="KW-0169">Cobalamin biosynthesis</keyword>
<dbReference type="GO" id="GO:0043115">
    <property type="term" value="F:precorrin-2 dehydrogenase activity"/>
    <property type="evidence" value="ECO:0007669"/>
    <property type="project" value="UniProtKB-EC"/>
</dbReference>
<comment type="pathway">
    <text evidence="1">Porphyrin-containing compound metabolism; siroheme biosynthesis; sirohydrochlorin from precorrin-2: step 1/1.</text>
</comment>
<dbReference type="EMBL" id="CABR01000082">
    <property type="protein sequence ID" value="CBI10315.1"/>
    <property type="molecule type" value="Genomic_DNA"/>
</dbReference>
<evidence type="ECO:0000313" key="14">
    <source>
        <dbReference type="EMBL" id="CBI10315.1"/>
    </source>
</evidence>
<evidence type="ECO:0000259" key="12">
    <source>
        <dbReference type="Pfam" id="PF00590"/>
    </source>
</evidence>
<dbReference type="NCBIfam" id="TIGR01469">
    <property type="entry name" value="cobA_cysG_Cterm"/>
    <property type="match status" value="1"/>
</dbReference>
<comment type="catalytic activity">
    <reaction evidence="11">
        <text>precorrin-2 + NAD(+) = sirohydrochlorin + NADH + 2 H(+)</text>
        <dbReference type="Rhea" id="RHEA:15613"/>
        <dbReference type="ChEBI" id="CHEBI:15378"/>
        <dbReference type="ChEBI" id="CHEBI:57540"/>
        <dbReference type="ChEBI" id="CHEBI:57945"/>
        <dbReference type="ChEBI" id="CHEBI:58351"/>
        <dbReference type="ChEBI" id="CHEBI:58827"/>
        <dbReference type="EC" id="1.3.1.76"/>
    </reaction>
</comment>
<dbReference type="SUPFAM" id="SSF75615">
    <property type="entry name" value="Siroheme synthase middle domains-like"/>
    <property type="match status" value="1"/>
</dbReference>
<dbReference type="UniPathway" id="UPA00262">
    <property type="reaction ID" value="UER00222"/>
</dbReference>
<accession>E6QSU3</accession>
<keyword evidence="5" id="KW-0949">S-adenosyl-L-methionine</keyword>
<reference evidence="14" key="1">
    <citation type="submission" date="2009-10" db="EMBL/GenBank/DDBJ databases">
        <title>Diversity of trophic interactions inside an arsenic-rich microbial ecosystem.</title>
        <authorList>
            <person name="Bertin P.N."/>
            <person name="Heinrich-Salmeron A."/>
            <person name="Pelletier E."/>
            <person name="Goulhen-Chollet F."/>
            <person name="Arsene-Ploetze F."/>
            <person name="Gallien S."/>
            <person name="Calteau A."/>
            <person name="Vallenet D."/>
            <person name="Casiot C."/>
            <person name="Chane-Woon-Ming B."/>
            <person name="Giloteaux L."/>
            <person name="Barakat M."/>
            <person name="Bonnefoy V."/>
            <person name="Bruneel O."/>
            <person name="Chandler M."/>
            <person name="Cleiss J."/>
            <person name="Duran R."/>
            <person name="Elbaz-Poulichet F."/>
            <person name="Fonknechten N."/>
            <person name="Lauga B."/>
            <person name="Mornico D."/>
            <person name="Ortet P."/>
            <person name="Schaeffer C."/>
            <person name="Siguier P."/>
            <person name="Alexander Thil Smith A."/>
            <person name="Van Dorsselaer A."/>
            <person name="Weissenbach J."/>
            <person name="Medigue C."/>
            <person name="Le Paslier D."/>
        </authorList>
    </citation>
    <scope>NUCLEOTIDE SEQUENCE</scope>
</reference>
<dbReference type="Pfam" id="PF10414">
    <property type="entry name" value="CysG_dimeriser"/>
    <property type="match status" value="1"/>
</dbReference>
<dbReference type="InterPro" id="IPR006367">
    <property type="entry name" value="Sirohaem_synthase_N"/>
</dbReference>
<keyword evidence="6 14" id="KW-0560">Oxidoreductase</keyword>
<protein>
    <submittedName>
        <fullName evidence="14">Siroheme synthase</fullName>
        <ecNumber evidence="14">1.3.1.76</ecNumber>
        <ecNumber evidence="14">2.1.1.107</ecNumber>
        <ecNumber evidence="14">4.99.1.4</ecNumber>
    </submittedName>
</protein>
<dbReference type="Gene3D" id="3.30.160.110">
    <property type="entry name" value="Siroheme synthase, domain 2"/>
    <property type="match status" value="1"/>
</dbReference>
<dbReference type="InterPro" id="IPR000878">
    <property type="entry name" value="4pyrrol_Mease"/>
</dbReference>
<keyword evidence="10" id="KW-0511">Multifunctional enzyme</keyword>
<evidence type="ECO:0000256" key="3">
    <source>
        <dbReference type="ARBA" id="ARBA00022603"/>
    </source>
</evidence>
<dbReference type="Gene3D" id="3.40.1010.10">
    <property type="entry name" value="Cobalt-precorrin-4 Transmethylase, Domain 1"/>
    <property type="match status" value="1"/>
</dbReference>
<dbReference type="Pfam" id="PF00590">
    <property type="entry name" value="TP_methylase"/>
    <property type="match status" value="1"/>
</dbReference>
<dbReference type="InterPro" id="IPR036291">
    <property type="entry name" value="NAD(P)-bd_dom_sf"/>
</dbReference>
<dbReference type="EC" id="2.1.1.107" evidence="14"/>
<dbReference type="PIRSF" id="PIRSF036426">
    <property type="entry name" value="Sirohaem_synth"/>
    <property type="match status" value="1"/>
</dbReference>
<evidence type="ECO:0000256" key="7">
    <source>
        <dbReference type="ARBA" id="ARBA00023027"/>
    </source>
</evidence>
<dbReference type="InterPro" id="IPR019478">
    <property type="entry name" value="Sirohaem_synthase_dimer_dom"/>
</dbReference>
<dbReference type="Gene3D" id="3.30.950.10">
    <property type="entry name" value="Methyltransferase, Cobalt-precorrin-4 Transmethylase, Domain 2"/>
    <property type="match status" value="1"/>
</dbReference>
<evidence type="ECO:0000256" key="6">
    <source>
        <dbReference type="ARBA" id="ARBA00023002"/>
    </source>
</evidence>
<evidence type="ECO:0000256" key="1">
    <source>
        <dbReference type="ARBA" id="ARBA00005010"/>
    </source>
</evidence>
<keyword evidence="3 14" id="KW-0489">Methyltransferase</keyword>
<evidence type="ECO:0000259" key="13">
    <source>
        <dbReference type="Pfam" id="PF10414"/>
    </source>
</evidence>
<dbReference type="FunFam" id="3.40.1010.10:FF:000001">
    <property type="entry name" value="Siroheme synthase"/>
    <property type="match status" value="1"/>
</dbReference>
<dbReference type="Pfam" id="PF13241">
    <property type="entry name" value="NAD_binding_7"/>
    <property type="match status" value="1"/>
</dbReference>
<dbReference type="HAMAP" id="MF_01646">
    <property type="entry name" value="Siroheme_synth"/>
    <property type="match status" value="1"/>
</dbReference>
<dbReference type="InterPro" id="IPR006366">
    <property type="entry name" value="CobA/CysG_C"/>
</dbReference>
<feature type="domain" description="Sirohaem synthase dimerisation" evidence="13">
    <location>
        <begin position="150"/>
        <end position="207"/>
    </location>
</feature>
<keyword evidence="9" id="KW-0627">Porphyrin biosynthesis</keyword>
<evidence type="ECO:0000256" key="9">
    <source>
        <dbReference type="ARBA" id="ARBA00023244"/>
    </source>
</evidence>
<evidence type="ECO:0000256" key="8">
    <source>
        <dbReference type="ARBA" id="ARBA00023239"/>
    </source>
</evidence>
<dbReference type="GO" id="GO:0051266">
    <property type="term" value="F:sirohydrochlorin ferrochelatase activity"/>
    <property type="evidence" value="ECO:0007669"/>
    <property type="project" value="UniProtKB-EC"/>
</dbReference>
<proteinExistence type="inferred from homology"/>
<dbReference type="NCBIfam" id="TIGR01470">
    <property type="entry name" value="cysG_Nterm"/>
    <property type="match status" value="1"/>
</dbReference>
<dbReference type="GO" id="GO:0032259">
    <property type="term" value="P:methylation"/>
    <property type="evidence" value="ECO:0007669"/>
    <property type="project" value="UniProtKB-KW"/>
</dbReference>
<keyword evidence="4 14" id="KW-0808">Transferase</keyword>
<gene>
    <name evidence="14" type="primary">cysG</name>
    <name evidence="14" type="ORF">CARN7_1093</name>
</gene>
<dbReference type="InterPro" id="IPR014776">
    <property type="entry name" value="4pyrrole_Mease_sub2"/>
</dbReference>
<dbReference type="GO" id="GO:0009236">
    <property type="term" value="P:cobalamin biosynthetic process"/>
    <property type="evidence" value="ECO:0007669"/>
    <property type="project" value="UniProtKB-KW"/>
</dbReference>
<dbReference type="FunFam" id="3.30.160.110:FF:000001">
    <property type="entry name" value="Siroheme synthase"/>
    <property type="match status" value="1"/>
</dbReference>
<dbReference type="NCBIfam" id="NF004790">
    <property type="entry name" value="PRK06136.1"/>
    <property type="match status" value="1"/>
</dbReference>
<dbReference type="InterPro" id="IPR012409">
    <property type="entry name" value="Sirohaem_synth"/>
</dbReference>
<dbReference type="GO" id="GO:0051287">
    <property type="term" value="F:NAD binding"/>
    <property type="evidence" value="ECO:0007669"/>
    <property type="project" value="InterPro"/>
</dbReference>
<organism evidence="14">
    <name type="scientific">mine drainage metagenome</name>
    <dbReference type="NCBI Taxonomy" id="410659"/>
    <lineage>
        <taxon>unclassified sequences</taxon>
        <taxon>metagenomes</taxon>
        <taxon>ecological metagenomes</taxon>
    </lineage>
</organism>
<name>E6QSU3_9ZZZZ</name>
<dbReference type="AlphaFoldDB" id="E6QSU3"/>
<dbReference type="PROSITE" id="PS00840">
    <property type="entry name" value="SUMT_2"/>
    <property type="match status" value="1"/>
</dbReference>
<evidence type="ECO:0000256" key="2">
    <source>
        <dbReference type="ARBA" id="ARBA00022573"/>
    </source>
</evidence>
<dbReference type="EC" id="1.3.1.76" evidence="14"/>
<dbReference type="InterPro" id="IPR050161">
    <property type="entry name" value="Siro_Cobalamin_biosynth"/>
</dbReference>
<dbReference type="GO" id="GO:0019354">
    <property type="term" value="P:siroheme biosynthetic process"/>
    <property type="evidence" value="ECO:0007669"/>
    <property type="project" value="UniProtKB-UniPathway"/>
</dbReference>
<comment type="caution">
    <text evidence="14">The sequence shown here is derived from an EMBL/GenBank/DDBJ whole genome shotgun (WGS) entry which is preliminary data.</text>
</comment>
<dbReference type="CDD" id="cd11642">
    <property type="entry name" value="SUMT"/>
    <property type="match status" value="1"/>
</dbReference>
<sequence length="463" mass="50517">MNFLPIFMDIRGQRCLVVGGNETAARKTALLLQCGALVTVVASELVTAFTELDGQERLDHNRTAFKLTLLDGVAVVICASGDEQLDRTVSQAARARHLPVNVVDKPELCSFILPAIIDRSPLLVAVSSGGAVPVLARLLRARLETLIPSSYGNLALLAARFREEVKKKFSSSPKRRIFWEKILQGPVAELVYAGNELAAETALKRQLEVELDDLPQGEVYLVGGGPGNPDLLTFRALRLMQQADVVVYDHLVADAVLDLCRRDAERVYVGKERANHTLRQESINMLLVDYAKAGKRVLRLKGGDPFIFGRGGEEIETLAENGIPFQVVPGITAASGVASYAGIPLTHRDYAQSCVFVTGHLKDDTINLDWDALARPNQTVVIYMGLLGLPVLCQELISHGLDATTPIALVQQGTTVNQRVLIGTLETLPALVIEAKFKPPTLIIVGHVVKLHEKLAWFHTEPK</sequence>
<dbReference type="InterPro" id="IPR035996">
    <property type="entry name" value="4pyrrol_Methylase_sf"/>
</dbReference>
<evidence type="ECO:0000256" key="4">
    <source>
        <dbReference type="ARBA" id="ARBA00022679"/>
    </source>
</evidence>
<dbReference type="InterPro" id="IPR037115">
    <property type="entry name" value="Sirohaem_synt_dimer_dom_sf"/>
</dbReference>
<evidence type="ECO:0000256" key="5">
    <source>
        <dbReference type="ARBA" id="ARBA00022691"/>
    </source>
</evidence>
<dbReference type="EC" id="4.99.1.4" evidence="14"/>
<dbReference type="InterPro" id="IPR014777">
    <property type="entry name" value="4pyrrole_Mease_sub1"/>
</dbReference>
<dbReference type="PANTHER" id="PTHR45790">
    <property type="entry name" value="SIROHEME SYNTHASE-RELATED"/>
    <property type="match status" value="1"/>
</dbReference>
<dbReference type="InterPro" id="IPR003043">
    <property type="entry name" value="Uropor_MeTrfase_CS"/>
</dbReference>
<keyword evidence="7" id="KW-0520">NAD</keyword>
<dbReference type="Gene3D" id="3.40.50.720">
    <property type="entry name" value="NAD(P)-binding Rossmann-like Domain"/>
    <property type="match status" value="1"/>
</dbReference>
<dbReference type="SUPFAM" id="SSF51735">
    <property type="entry name" value="NAD(P)-binding Rossmann-fold domains"/>
    <property type="match status" value="1"/>
</dbReference>
<dbReference type="SUPFAM" id="SSF53790">
    <property type="entry name" value="Tetrapyrrole methylase"/>
    <property type="match status" value="1"/>
</dbReference>